<organism evidence="2 3">
    <name type="scientific">Paenibacillus odorifer</name>
    <dbReference type="NCBI Taxonomy" id="189426"/>
    <lineage>
        <taxon>Bacteria</taxon>
        <taxon>Bacillati</taxon>
        <taxon>Bacillota</taxon>
        <taxon>Bacilli</taxon>
        <taxon>Bacillales</taxon>
        <taxon>Paenibacillaceae</taxon>
        <taxon>Paenibacillus</taxon>
    </lineage>
</organism>
<evidence type="ECO:0000313" key="2">
    <source>
        <dbReference type="EMBL" id="OMD26259.1"/>
    </source>
</evidence>
<dbReference type="Proteomes" id="UP000187465">
    <property type="component" value="Unassembled WGS sequence"/>
</dbReference>
<dbReference type="AlphaFoldDB" id="A0A1R0X0Y2"/>
<dbReference type="EMBL" id="MKQP01000043">
    <property type="protein sequence ID" value="OMD26259.1"/>
    <property type="molecule type" value="Genomic_DNA"/>
</dbReference>
<proteinExistence type="predicted"/>
<dbReference type="Pfam" id="PF18796">
    <property type="entry name" value="LPD1"/>
    <property type="match status" value="1"/>
</dbReference>
<feature type="domain" description="Large polyvalent protein-associated" evidence="1">
    <location>
        <begin position="492"/>
        <end position="559"/>
    </location>
</feature>
<protein>
    <recommendedName>
        <fullName evidence="1">Large polyvalent protein-associated domain-containing protein</fullName>
    </recommendedName>
</protein>
<name>A0A1R0X0Y2_9BACL</name>
<reference evidence="2 3" key="1">
    <citation type="submission" date="2016-10" db="EMBL/GenBank/DDBJ databases">
        <title>Paenibacillus species isolates.</title>
        <authorList>
            <person name="Beno S.M."/>
        </authorList>
    </citation>
    <scope>NUCLEOTIDE SEQUENCE [LARGE SCALE GENOMIC DNA]</scope>
    <source>
        <strain evidence="2 3">FSL H7-0604</strain>
    </source>
</reference>
<dbReference type="RefSeq" id="WP_076179602.1">
    <property type="nucleotide sequence ID" value="NZ_MKQP01000043.1"/>
</dbReference>
<sequence length="571" mass="65786">MQQLSLFDYFSQDSFGSSIEKAHTLNLVQPSTSPAGGRSKEYAYDCGEELQGAKKHLSALVKFSGEWQKVIEQDPAQAYQLVSKDELLDNFKAENLKEVGFTSEAAYGVKLLWGMVSQRPEDDINQRRNFIQAVEELKLRLSKATTEQLFRDTVDQIKREFWKAAYSTNPRKVGIDPELMNYRFWLSLGKRIRSLFIGYSAAKPYEKLLDKAFSSEEGKEWNWANKKKGNKDTSKTKNQWERKVPEEVVRLSNEPSGVRKPEDLIEEYGFRGIQFGNWMEDAAGRYHVLSSGNAWADLAAILQIPRKSISLYGKLGLAFGARGSGNASAHFEPKENLMNLTKFRGGGSQCHEWAHALDFNLYSYSHDYMNGKQMALSGNQPGKFLPDNISYAFANLMTTMKEGKGLMRFEVPNPLPVNKTNYVQGIKDYLVRNSYDINKTMLNLNSSSRYRIHLKDWKEIGIMYCNMLIQEGREVPTEYFIPTNYSSFYLDACERGAYWKRDHELFARAFESWIEDELEERGISNSYLVTGTRFGGPYPMNDERKSINDAFRKWWKVLSDSEILHNKEFWN</sequence>
<evidence type="ECO:0000259" key="1">
    <source>
        <dbReference type="Pfam" id="PF18796"/>
    </source>
</evidence>
<comment type="caution">
    <text evidence="2">The sequence shown here is derived from an EMBL/GenBank/DDBJ whole genome shotgun (WGS) entry which is preliminary data.</text>
</comment>
<dbReference type="InterPro" id="IPR041047">
    <property type="entry name" value="LPD1"/>
</dbReference>
<gene>
    <name evidence="2" type="ORF">BJP51_27655</name>
</gene>
<evidence type="ECO:0000313" key="3">
    <source>
        <dbReference type="Proteomes" id="UP000187465"/>
    </source>
</evidence>
<accession>A0A1R0X0Y2</accession>